<evidence type="ECO:0000259" key="1">
    <source>
        <dbReference type="Pfam" id="PF07905"/>
    </source>
</evidence>
<organism evidence="3 4">
    <name type="scientific">Lysinibacillus fusiformis</name>
    <dbReference type="NCBI Taxonomy" id="28031"/>
    <lineage>
        <taxon>Bacteria</taxon>
        <taxon>Bacillati</taxon>
        <taxon>Bacillota</taxon>
        <taxon>Bacilli</taxon>
        <taxon>Bacillales</taxon>
        <taxon>Bacillaceae</taxon>
        <taxon>Lysinibacillus</taxon>
    </lineage>
</organism>
<feature type="domain" description="PucR C-terminal helix-turn-helix" evidence="2">
    <location>
        <begin position="473"/>
        <end position="531"/>
    </location>
</feature>
<dbReference type="AlphaFoldDB" id="A0A1E4R5S4"/>
<proteinExistence type="predicted"/>
<accession>A0A1E4R5S4</accession>
<name>A0A1E4R5S4_9BACI</name>
<dbReference type="Proteomes" id="UP000094784">
    <property type="component" value="Unassembled WGS sequence"/>
</dbReference>
<comment type="caution">
    <text evidence="3">The sequence shown here is derived from an EMBL/GenBank/DDBJ whole genome shotgun (WGS) entry which is preliminary data.</text>
</comment>
<dbReference type="RefSeq" id="WP_069480868.1">
    <property type="nucleotide sequence ID" value="NZ_KV766182.1"/>
</dbReference>
<dbReference type="InterPro" id="IPR051448">
    <property type="entry name" value="CdaR-like_regulators"/>
</dbReference>
<dbReference type="PANTHER" id="PTHR33744">
    <property type="entry name" value="CARBOHYDRATE DIACID REGULATOR"/>
    <property type="match status" value="1"/>
</dbReference>
<gene>
    <name evidence="3" type="ORF">BG258_07870</name>
</gene>
<reference evidence="3 4" key="1">
    <citation type="submission" date="2016-09" db="EMBL/GenBank/DDBJ databases">
        <title>Draft genome sequence of the soil isolate, Lysinibacillus fusiformis M5, a potential hypoxanthine producer.</title>
        <authorList>
            <person name="Gallegos-Monterrosa R."/>
            <person name="Maroti G."/>
            <person name="Balint B."/>
            <person name="Kovacs A.T."/>
        </authorList>
    </citation>
    <scope>NUCLEOTIDE SEQUENCE [LARGE SCALE GENOMIC DNA]</scope>
    <source>
        <strain evidence="3 4">M5</strain>
    </source>
</reference>
<dbReference type="Pfam" id="PF07905">
    <property type="entry name" value="PucR"/>
    <property type="match status" value="1"/>
</dbReference>
<dbReference type="InterPro" id="IPR012914">
    <property type="entry name" value="PucR_dom"/>
</dbReference>
<dbReference type="EMBL" id="MECQ01000001">
    <property type="protein sequence ID" value="ODV55825.1"/>
    <property type="molecule type" value="Genomic_DNA"/>
</dbReference>
<dbReference type="Gene3D" id="1.10.10.2840">
    <property type="entry name" value="PucR C-terminal helix-turn-helix domain"/>
    <property type="match status" value="1"/>
</dbReference>
<evidence type="ECO:0008006" key="5">
    <source>
        <dbReference type="Google" id="ProtNLM"/>
    </source>
</evidence>
<dbReference type="InterPro" id="IPR042070">
    <property type="entry name" value="PucR_C-HTH_sf"/>
</dbReference>
<dbReference type="InterPro" id="IPR025736">
    <property type="entry name" value="PucR_C-HTH_dom"/>
</dbReference>
<sequence length="545" mass="63308">MSKHPLLVRDVLKRKYFESAKLIAGHHGLERQVQWTHILEIKDFDTLINGGELILTTGVGLQLERETQIAYLQNLIRNEAAGLCIEIGDYFDHVPVELIAMANAHHFPIIVFEEIVRFIDITQDLHTYIINQHQQALTQLDTLSKTFMELSLMPNGILKILQVLHQDTEAPFLFVSEDTKSFYYPVEAKKYLRIMEEHCQQLELQEPLHLLSIDKDHFVIIPVNGLGQVWGYLCMHSGLPKPSDYTLLNLERATMSIAHILMRNRMLQERQQSREDEFILALIQGQPVDIQYYQSYLPIESRNLFYRVVVFNLHNEAKVVPEEEWQEIQLQNAMYVRSILKKLGFFPTVSVRQHEIIILAFYIAADYMKDNRDSFDQAISQIVARKASQFFEQLTLSCGISNVYQTIESVHLGYKEAKSVIQMQHHQLASSIYYKDLGVFRLLLQQEQTALLQFVKDYLQELLLLDQKNGHDLFQTLAVYLACNGAKNDTAEQLFIVRQTLYKRIERLESIFGADFLQAPHRLNIEIAVKAYELLKKTAPDLLRF</sequence>
<dbReference type="PANTHER" id="PTHR33744:SF1">
    <property type="entry name" value="DNA-BINDING TRANSCRIPTIONAL ACTIVATOR ADER"/>
    <property type="match status" value="1"/>
</dbReference>
<dbReference type="OrthoDB" id="143422at2"/>
<protein>
    <recommendedName>
        <fullName evidence="5">PucR family transcriptional regulator</fullName>
    </recommendedName>
</protein>
<feature type="domain" description="Purine catabolism PurC-like" evidence="1">
    <location>
        <begin position="10"/>
        <end position="129"/>
    </location>
</feature>
<dbReference type="Pfam" id="PF13556">
    <property type="entry name" value="HTH_30"/>
    <property type="match status" value="1"/>
</dbReference>
<evidence type="ECO:0000313" key="3">
    <source>
        <dbReference type="EMBL" id="ODV55825.1"/>
    </source>
</evidence>
<evidence type="ECO:0000313" key="4">
    <source>
        <dbReference type="Proteomes" id="UP000094784"/>
    </source>
</evidence>
<evidence type="ECO:0000259" key="2">
    <source>
        <dbReference type="Pfam" id="PF13556"/>
    </source>
</evidence>